<keyword evidence="5 7" id="KW-0472">Membrane</keyword>
<dbReference type="PANTHER" id="PTHR33885:SF3">
    <property type="entry name" value="PHAGE SHOCK PROTEIN C"/>
    <property type="match status" value="1"/>
</dbReference>
<keyword evidence="4 7" id="KW-1133">Transmembrane helix</keyword>
<dbReference type="Pfam" id="PF04024">
    <property type="entry name" value="PspC"/>
    <property type="match status" value="1"/>
</dbReference>
<accession>A0A4Y3WPV3</accession>
<dbReference type="PANTHER" id="PTHR33885">
    <property type="entry name" value="PHAGE SHOCK PROTEIN C"/>
    <property type="match status" value="1"/>
</dbReference>
<protein>
    <recommendedName>
        <fullName evidence="8">Phage shock protein PspC N-terminal domain-containing protein</fullName>
    </recommendedName>
</protein>
<reference evidence="9 10" key="1">
    <citation type="submission" date="2019-06" db="EMBL/GenBank/DDBJ databases">
        <title>Whole genome shotgun sequence of Pseudonocardia hydrocarbonoxydans NBRC 14498.</title>
        <authorList>
            <person name="Hosoyama A."/>
            <person name="Uohara A."/>
            <person name="Ohji S."/>
            <person name="Ichikawa N."/>
        </authorList>
    </citation>
    <scope>NUCLEOTIDE SEQUENCE [LARGE SCALE GENOMIC DNA]</scope>
    <source>
        <strain evidence="9 10">NBRC 14498</strain>
    </source>
</reference>
<evidence type="ECO:0000256" key="6">
    <source>
        <dbReference type="SAM" id="MobiDB-lite"/>
    </source>
</evidence>
<evidence type="ECO:0000259" key="8">
    <source>
        <dbReference type="Pfam" id="PF04024"/>
    </source>
</evidence>
<dbReference type="OrthoDB" id="7359894at2"/>
<evidence type="ECO:0000256" key="1">
    <source>
        <dbReference type="ARBA" id="ARBA00004162"/>
    </source>
</evidence>
<organism evidence="9 10">
    <name type="scientific">Pseudonocardia hydrocarbonoxydans</name>
    <dbReference type="NCBI Taxonomy" id="76726"/>
    <lineage>
        <taxon>Bacteria</taxon>
        <taxon>Bacillati</taxon>
        <taxon>Actinomycetota</taxon>
        <taxon>Actinomycetes</taxon>
        <taxon>Pseudonocardiales</taxon>
        <taxon>Pseudonocardiaceae</taxon>
        <taxon>Pseudonocardia</taxon>
    </lineage>
</organism>
<gene>
    <name evidence="9" type="ORF">PHY01_31760</name>
</gene>
<keyword evidence="2" id="KW-1003">Cell membrane</keyword>
<dbReference type="RefSeq" id="WP_141279419.1">
    <property type="nucleotide sequence ID" value="NZ_BAAARZ010000030.1"/>
</dbReference>
<dbReference type="AlphaFoldDB" id="A0A4Y3WPV3"/>
<evidence type="ECO:0000256" key="3">
    <source>
        <dbReference type="ARBA" id="ARBA00022692"/>
    </source>
</evidence>
<evidence type="ECO:0000256" key="4">
    <source>
        <dbReference type="ARBA" id="ARBA00022989"/>
    </source>
</evidence>
<comment type="caution">
    <text evidence="9">The sequence shown here is derived from an EMBL/GenBank/DDBJ whole genome shotgun (WGS) entry which is preliminary data.</text>
</comment>
<keyword evidence="3 7" id="KW-0812">Transmembrane</keyword>
<feature type="transmembrane region" description="Helical" evidence="7">
    <location>
        <begin position="64"/>
        <end position="88"/>
    </location>
</feature>
<name>A0A4Y3WPV3_9PSEU</name>
<feature type="domain" description="Phage shock protein PspC N-terminal" evidence="8">
    <location>
        <begin position="34"/>
        <end position="90"/>
    </location>
</feature>
<dbReference type="InterPro" id="IPR007168">
    <property type="entry name" value="Phageshock_PspC_N"/>
</dbReference>
<dbReference type="InterPro" id="IPR052027">
    <property type="entry name" value="PspC"/>
</dbReference>
<dbReference type="EMBL" id="BJNG01000025">
    <property type="protein sequence ID" value="GEC20893.1"/>
    <property type="molecule type" value="Genomic_DNA"/>
</dbReference>
<dbReference type="Proteomes" id="UP000320338">
    <property type="component" value="Unassembled WGS sequence"/>
</dbReference>
<evidence type="ECO:0000256" key="2">
    <source>
        <dbReference type="ARBA" id="ARBA00022475"/>
    </source>
</evidence>
<comment type="subcellular location">
    <subcellularLocation>
        <location evidence="1">Cell membrane</location>
        <topology evidence="1">Single-pass membrane protein</topology>
    </subcellularLocation>
</comment>
<sequence length="94" mass="9610">MEQHTDTTTPDTTAPDATTHAVPVAPAGRGPAVRLVRSRTDRMIAGVCGGIAEAYGLDPALVRLIVVLLTVFGAGSGAIAYVAAWILMPDAPGQ</sequence>
<dbReference type="GO" id="GO:0005886">
    <property type="term" value="C:plasma membrane"/>
    <property type="evidence" value="ECO:0007669"/>
    <property type="project" value="UniProtKB-SubCell"/>
</dbReference>
<keyword evidence="10" id="KW-1185">Reference proteome</keyword>
<proteinExistence type="predicted"/>
<evidence type="ECO:0000313" key="9">
    <source>
        <dbReference type="EMBL" id="GEC20893.1"/>
    </source>
</evidence>
<evidence type="ECO:0000313" key="10">
    <source>
        <dbReference type="Proteomes" id="UP000320338"/>
    </source>
</evidence>
<evidence type="ECO:0000256" key="7">
    <source>
        <dbReference type="SAM" id="Phobius"/>
    </source>
</evidence>
<feature type="region of interest" description="Disordered" evidence="6">
    <location>
        <begin position="1"/>
        <end position="26"/>
    </location>
</feature>
<evidence type="ECO:0000256" key="5">
    <source>
        <dbReference type="ARBA" id="ARBA00023136"/>
    </source>
</evidence>